<dbReference type="EMBL" id="CAJVCH010570027">
    <property type="protein sequence ID" value="CAG7833795.1"/>
    <property type="molecule type" value="Genomic_DNA"/>
</dbReference>
<feature type="non-terminal residue" evidence="1">
    <location>
        <position position="1"/>
    </location>
</feature>
<dbReference type="AlphaFoldDB" id="A0A8J2M8E0"/>
<proteinExistence type="predicted"/>
<organism evidence="1 2">
    <name type="scientific">Allacma fusca</name>
    <dbReference type="NCBI Taxonomy" id="39272"/>
    <lineage>
        <taxon>Eukaryota</taxon>
        <taxon>Metazoa</taxon>
        <taxon>Ecdysozoa</taxon>
        <taxon>Arthropoda</taxon>
        <taxon>Hexapoda</taxon>
        <taxon>Collembola</taxon>
        <taxon>Symphypleona</taxon>
        <taxon>Sminthuridae</taxon>
        <taxon>Allacma</taxon>
    </lineage>
</organism>
<dbReference type="Proteomes" id="UP000708208">
    <property type="component" value="Unassembled WGS sequence"/>
</dbReference>
<comment type="caution">
    <text evidence="1">The sequence shown here is derived from an EMBL/GenBank/DDBJ whole genome shotgun (WGS) entry which is preliminary data.</text>
</comment>
<reference evidence="1" key="1">
    <citation type="submission" date="2021-06" db="EMBL/GenBank/DDBJ databases">
        <authorList>
            <person name="Hodson N. C."/>
            <person name="Mongue J. A."/>
            <person name="Jaron S. K."/>
        </authorList>
    </citation>
    <scope>NUCLEOTIDE SEQUENCE</scope>
</reference>
<evidence type="ECO:0000313" key="2">
    <source>
        <dbReference type="Proteomes" id="UP000708208"/>
    </source>
</evidence>
<sequence length="49" mass="5674">NCASCRHLEFRLIPCRLVLFKIPFGGVKLVDEDLVRRRPVSRSFVTLDT</sequence>
<protein>
    <submittedName>
        <fullName evidence="1">Uncharacterized protein</fullName>
    </submittedName>
</protein>
<accession>A0A8J2M8E0</accession>
<name>A0A8J2M8E0_9HEXA</name>
<gene>
    <name evidence="1" type="ORF">AFUS01_LOCUS43375</name>
</gene>
<keyword evidence="2" id="KW-1185">Reference proteome</keyword>
<evidence type="ECO:0000313" key="1">
    <source>
        <dbReference type="EMBL" id="CAG7833795.1"/>
    </source>
</evidence>